<dbReference type="Proteomes" id="UP000001784">
    <property type="component" value="Chromosome"/>
</dbReference>
<feature type="chain" id="PRO_5002626745" description="PEP-CTERM protein-sorting domain-containing protein" evidence="3">
    <location>
        <begin position="20"/>
        <end position="99"/>
    </location>
</feature>
<dbReference type="InParanoid" id="A0LGU7"/>
<evidence type="ECO:0000313" key="4">
    <source>
        <dbReference type="EMBL" id="ABK16649.1"/>
    </source>
</evidence>
<evidence type="ECO:0000313" key="5">
    <source>
        <dbReference type="Proteomes" id="UP000001784"/>
    </source>
</evidence>
<sequence precursor="true">MMKRITVFSLIGLAALALALSFPVVEQTAGWGTGTALGAETGSNDRGPGTSTISDSGAGGLNQRPTKPSRIPEPATLFSLLMGAGGVALFVRASRKDKA</sequence>
<name>A0LGU7_SYNFM</name>
<dbReference type="HOGENOM" id="CLU_2319119_0_0_7"/>
<feature type="signal peptide" evidence="3">
    <location>
        <begin position="1"/>
        <end position="19"/>
    </location>
</feature>
<dbReference type="KEGG" id="sfu:Sfum_0953"/>
<accession>A0LGU7</accession>
<protein>
    <recommendedName>
        <fullName evidence="6">PEP-CTERM protein-sorting domain-containing protein</fullName>
    </recommendedName>
</protein>
<feature type="compositionally biased region" description="Low complexity" evidence="1">
    <location>
        <begin position="33"/>
        <end position="42"/>
    </location>
</feature>
<evidence type="ECO:0000256" key="3">
    <source>
        <dbReference type="SAM" id="SignalP"/>
    </source>
</evidence>
<dbReference type="RefSeq" id="WP_011697820.1">
    <property type="nucleotide sequence ID" value="NC_008554.1"/>
</dbReference>
<organism evidence="4 5">
    <name type="scientific">Syntrophobacter fumaroxidans (strain DSM 10017 / MPOB)</name>
    <dbReference type="NCBI Taxonomy" id="335543"/>
    <lineage>
        <taxon>Bacteria</taxon>
        <taxon>Pseudomonadati</taxon>
        <taxon>Thermodesulfobacteriota</taxon>
        <taxon>Syntrophobacteria</taxon>
        <taxon>Syntrophobacterales</taxon>
        <taxon>Syntrophobacteraceae</taxon>
        <taxon>Syntrophobacter</taxon>
    </lineage>
</organism>
<keyword evidence="2" id="KW-0472">Membrane</keyword>
<feature type="transmembrane region" description="Helical" evidence="2">
    <location>
        <begin position="75"/>
        <end position="93"/>
    </location>
</feature>
<keyword evidence="5" id="KW-1185">Reference proteome</keyword>
<dbReference type="AlphaFoldDB" id="A0LGU7"/>
<dbReference type="InterPro" id="IPR013424">
    <property type="entry name" value="Ice-binding_C"/>
</dbReference>
<evidence type="ECO:0000256" key="1">
    <source>
        <dbReference type="SAM" id="MobiDB-lite"/>
    </source>
</evidence>
<feature type="region of interest" description="Disordered" evidence="1">
    <location>
        <begin position="33"/>
        <end position="72"/>
    </location>
</feature>
<proteinExistence type="predicted"/>
<dbReference type="EMBL" id="CP000478">
    <property type="protein sequence ID" value="ABK16649.1"/>
    <property type="molecule type" value="Genomic_DNA"/>
</dbReference>
<keyword evidence="3" id="KW-0732">Signal</keyword>
<keyword evidence="2" id="KW-1133">Transmembrane helix</keyword>
<reference evidence="4 5" key="1">
    <citation type="submission" date="2006-10" db="EMBL/GenBank/DDBJ databases">
        <title>Complete sequence of Syntrophobacter fumaroxidans MPOB.</title>
        <authorList>
            <consortium name="US DOE Joint Genome Institute"/>
            <person name="Copeland A."/>
            <person name="Lucas S."/>
            <person name="Lapidus A."/>
            <person name="Barry K."/>
            <person name="Detter J.C."/>
            <person name="Glavina del Rio T."/>
            <person name="Hammon N."/>
            <person name="Israni S."/>
            <person name="Pitluck S."/>
            <person name="Goltsman E.G."/>
            <person name="Martinez M."/>
            <person name="Schmutz J."/>
            <person name="Larimer F."/>
            <person name="Land M."/>
            <person name="Hauser L."/>
            <person name="Kyrpides N."/>
            <person name="Kim E."/>
            <person name="Boone D.R."/>
            <person name="Brockman F."/>
            <person name="Culley D."/>
            <person name="Ferry J."/>
            <person name="Gunsalus R."/>
            <person name="McInerney M.J."/>
            <person name="Morrison M."/>
            <person name="Plugge C."/>
            <person name="Rohlin L."/>
            <person name="Scholten J."/>
            <person name="Sieber J."/>
            <person name="Stams A.J.M."/>
            <person name="Worm P."/>
            <person name="Henstra A.M."/>
            <person name="Richardson P."/>
        </authorList>
    </citation>
    <scope>NUCLEOTIDE SEQUENCE [LARGE SCALE GENOMIC DNA]</scope>
    <source>
        <strain evidence="5">DSM 10017 / MPOB</strain>
    </source>
</reference>
<dbReference type="NCBIfam" id="TIGR02595">
    <property type="entry name" value="PEP_CTERM"/>
    <property type="match status" value="1"/>
</dbReference>
<evidence type="ECO:0000256" key="2">
    <source>
        <dbReference type="SAM" id="Phobius"/>
    </source>
</evidence>
<gene>
    <name evidence="4" type="ordered locus">Sfum_0953</name>
</gene>
<keyword evidence="2" id="KW-0812">Transmembrane</keyword>
<evidence type="ECO:0008006" key="6">
    <source>
        <dbReference type="Google" id="ProtNLM"/>
    </source>
</evidence>